<evidence type="ECO:0000313" key="2">
    <source>
        <dbReference type="EMBL" id="KRY05187.1"/>
    </source>
</evidence>
<accession>A0A0V0YYS4</accession>
<sequence length="60" mass="6356">LGRSIPGAETTGRLHISRKGGCTFRSHETLRGKSPEINQGATGKEATTPSKAQGRGTYED</sequence>
<dbReference type="EMBL" id="JYDI01005137">
    <property type="protein sequence ID" value="KRY05187.1"/>
    <property type="molecule type" value="Genomic_DNA"/>
</dbReference>
<protein>
    <submittedName>
        <fullName evidence="2">Uncharacterized protein</fullName>
    </submittedName>
</protein>
<evidence type="ECO:0000313" key="3">
    <source>
        <dbReference type="Proteomes" id="UP000054653"/>
    </source>
</evidence>
<organism evidence="2 3">
    <name type="scientific">Trichinella britovi</name>
    <name type="common">Parasitic roundworm</name>
    <dbReference type="NCBI Taxonomy" id="45882"/>
    <lineage>
        <taxon>Eukaryota</taxon>
        <taxon>Metazoa</taxon>
        <taxon>Ecdysozoa</taxon>
        <taxon>Nematoda</taxon>
        <taxon>Enoplea</taxon>
        <taxon>Dorylaimia</taxon>
        <taxon>Trichinellida</taxon>
        <taxon>Trichinellidae</taxon>
        <taxon>Trichinella</taxon>
    </lineage>
</organism>
<feature type="region of interest" description="Disordered" evidence="1">
    <location>
        <begin position="1"/>
        <end position="60"/>
    </location>
</feature>
<gene>
    <name evidence="2" type="ORF">T03_17333</name>
</gene>
<dbReference type="AlphaFoldDB" id="A0A0V0YYS4"/>
<feature type="non-terminal residue" evidence="2">
    <location>
        <position position="1"/>
    </location>
</feature>
<keyword evidence="3" id="KW-1185">Reference proteome</keyword>
<name>A0A0V0YYS4_TRIBR</name>
<dbReference type="Proteomes" id="UP000054653">
    <property type="component" value="Unassembled WGS sequence"/>
</dbReference>
<proteinExistence type="predicted"/>
<feature type="compositionally biased region" description="Basic and acidic residues" evidence="1">
    <location>
        <begin position="25"/>
        <end position="34"/>
    </location>
</feature>
<feature type="non-terminal residue" evidence="2">
    <location>
        <position position="60"/>
    </location>
</feature>
<comment type="caution">
    <text evidence="2">The sequence shown here is derived from an EMBL/GenBank/DDBJ whole genome shotgun (WGS) entry which is preliminary data.</text>
</comment>
<feature type="compositionally biased region" description="Polar residues" evidence="1">
    <location>
        <begin position="36"/>
        <end position="51"/>
    </location>
</feature>
<reference evidence="2 3" key="1">
    <citation type="submission" date="2015-01" db="EMBL/GenBank/DDBJ databases">
        <title>Evolution of Trichinella species and genotypes.</title>
        <authorList>
            <person name="Korhonen P.K."/>
            <person name="Edoardo P."/>
            <person name="Giuseppe L.R."/>
            <person name="Gasser R.B."/>
        </authorList>
    </citation>
    <scope>NUCLEOTIDE SEQUENCE [LARGE SCALE GENOMIC DNA]</scope>
    <source>
        <strain evidence="2">ISS120</strain>
    </source>
</reference>
<evidence type="ECO:0000256" key="1">
    <source>
        <dbReference type="SAM" id="MobiDB-lite"/>
    </source>
</evidence>